<evidence type="ECO:0000313" key="1">
    <source>
        <dbReference type="EMBL" id="CAD8061686.1"/>
    </source>
</evidence>
<name>A0A8S1LA44_PARPR</name>
<keyword evidence="2" id="KW-1185">Reference proteome</keyword>
<protein>
    <submittedName>
        <fullName evidence="1">Uncharacterized protein</fullName>
    </submittedName>
</protein>
<reference evidence="1" key="1">
    <citation type="submission" date="2021-01" db="EMBL/GenBank/DDBJ databases">
        <authorList>
            <consortium name="Genoscope - CEA"/>
            <person name="William W."/>
        </authorList>
    </citation>
    <scope>NUCLEOTIDE SEQUENCE</scope>
</reference>
<accession>A0A8S1LA44</accession>
<dbReference type="AlphaFoldDB" id="A0A8S1LA44"/>
<dbReference type="Proteomes" id="UP000688137">
    <property type="component" value="Unassembled WGS sequence"/>
</dbReference>
<evidence type="ECO:0000313" key="2">
    <source>
        <dbReference type="Proteomes" id="UP000688137"/>
    </source>
</evidence>
<comment type="caution">
    <text evidence="1">The sequence shown here is derived from an EMBL/GenBank/DDBJ whole genome shotgun (WGS) entry which is preliminary data.</text>
</comment>
<dbReference type="EMBL" id="CAJJDM010000031">
    <property type="protein sequence ID" value="CAD8061686.1"/>
    <property type="molecule type" value="Genomic_DNA"/>
</dbReference>
<organism evidence="1 2">
    <name type="scientific">Paramecium primaurelia</name>
    <dbReference type="NCBI Taxonomy" id="5886"/>
    <lineage>
        <taxon>Eukaryota</taxon>
        <taxon>Sar</taxon>
        <taxon>Alveolata</taxon>
        <taxon>Ciliophora</taxon>
        <taxon>Intramacronucleata</taxon>
        <taxon>Oligohymenophorea</taxon>
        <taxon>Peniculida</taxon>
        <taxon>Parameciidae</taxon>
        <taxon>Paramecium</taxon>
    </lineage>
</organism>
<sequence>MIYFLDKWELNHQLPQQSNQVRFDIIILQYHKWKGSHLKIFYFQKFKNLLHMIMVRNYLRISWLLYYLYQARQIINAIYTCLEKVQYCNQDKKS</sequence>
<proteinExistence type="predicted"/>
<gene>
    <name evidence="1" type="ORF">PPRIM_AZ9-3.1.T0320080</name>
</gene>